<protein>
    <submittedName>
        <fullName evidence="3">Extracellular solute-binding protein</fullName>
    </submittedName>
</protein>
<dbReference type="EMBL" id="JABBFX010000001">
    <property type="protein sequence ID" value="NML43580.1"/>
    <property type="molecule type" value="Genomic_DNA"/>
</dbReference>
<organism evidence="3 4">
    <name type="scientific">Ramlibacter agri</name>
    <dbReference type="NCBI Taxonomy" id="2728837"/>
    <lineage>
        <taxon>Bacteria</taxon>
        <taxon>Pseudomonadati</taxon>
        <taxon>Pseudomonadota</taxon>
        <taxon>Betaproteobacteria</taxon>
        <taxon>Burkholderiales</taxon>
        <taxon>Comamonadaceae</taxon>
        <taxon>Ramlibacter</taxon>
    </lineage>
</organism>
<dbReference type="RefSeq" id="WP_169417778.1">
    <property type="nucleotide sequence ID" value="NZ_JABBFX010000001.1"/>
</dbReference>
<dbReference type="PANTHER" id="PTHR30006">
    <property type="entry name" value="THIAMINE-BINDING PERIPLASMIC PROTEIN-RELATED"/>
    <property type="match status" value="1"/>
</dbReference>
<feature type="signal peptide" evidence="2">
    <location>
        <begin position="1"/>
        <end position="20"/>
    </location>
</feature>
<dbReference type="InterPro" id="IPR006059">
    <property type="entry name" value="SBP"/>
</dbReference>
<dbReference type="SUPFAM" id="SSF53850">
    <property type="entry name" value="Periplasmic binding protein-like II"/>
    <property type="match status" value="1"/>
</dbReference>
<evidence type="ECO:0000256" key="1">
    <source>
        <dbReference type="ARBA" id="ARBA00022729"/>
    </source>
</evidence>
<dbReference type="Pfam" id="PF13416">
    <property type="entry name" value="SBP_bac_8"/>
    <property type="match status" value="1"/>
</dbReference>
<keyword evidence="1 2" id="KW-0732">Signal</keyword>
<name>A0A848H342_9BURK</name>
<dbReference type="Gene3D" id="3.40.190.10">
    <property type="entry name" value="Periplasmic binding protein-like II"/>
    <property type="match status" value="2"/>
</dbReference>
<feature type="chain" id="PRO_5032748632" evidence="2">
    <location>
        <begin position="21"/>
        <end position="336"/>
    </location>
</feature>
<sequence length="336" mass="36328">MIRKLILSAAALACAGTAGAQALGTQEPADLVKAAQAEGSIMLYSSEDESTQKATLAAFEKKYGIKGSFIRFPTGPLMQRFNTEHDAGKVQADVVSVSSTVPFDKQADRFLALTPQVIPNLGGWPKAQVKANFLNHTMDIVALVYNTELLKPDEVPKTWADLANPKWKGKFLLTDPQVADNYMGWLDAVERSQGTELLKKIATQNYKVTQSGASGVQQVAAGAYLFNAPTFTAFSRPLIAKHAPIAIQYLANPSVISARSIGIAAKAPHPNAARLLVNWLVSEEGVRTYCTYIKTSVFGDPKGAQGCVPFRDGELMRFDVPEERRRAMAKALGVAN</sequence>
<evidence type="ECO:0000313" key="4">
    <source>
        <dbReference type="Proteomes" id="UP000541185"/>
    </source>
</evidence>
<gene>
    <name evidence="3" type="ORF">HHL11_07455</name>
</gene>
<dbReference type="AlphaFoldDB" id="A0A848H342"/>
<comment type="caution">
    <text evidence="3">The sequence shown here is derived from an EMBL/GenBank/DDBJ whole genome shotgun (WGS) entry which is preliminary data.</text>
</comment>
<reference evidence="3 4" key="1">
    <citation type="submission" date="2020-04" db="EMBL/GenBank/DDBJ databases">
        <title>Ramlibacter sp. G-1-2-2 isolated from soil.</title>
        <authorList>
            <person name="Dahal R.H."/>
        </authorList>
    </citation>
    <scope>NUCLEOTIDE SEQUENCE [LARGE SCALE GENOMIC DNA]</scope>
    <source>
        <strain evidence="3 4">G-1-2-2</strain>
    </source>
</reference>
<evidence type="ECO:0000256" key="2">
    <source>
        <dbReference type="SAM" id="SignalP"/>
    </source>
</evidence>
<dbReference type="Proteomes" id="UP000541185">
    <property type="component" value="Unassembled WGS sequence"/>
</dbReference>
<proteinExistence type="predicted"/>
<evidence type="ECO:0000313" key="3">
    <source>
        <dbReference type="EMBL" id="NML43580.1"/>
    </source>
</evidence>
<keyword evidence="4" id="KW-1185">Reference proteome</keyword>
<accession>A0A848H342</accession>